<sequence>MKFKYQCSECGSTYDLDPELTTCPSCQKNQRDNEPLRGVLEVLAEGTLPPSPADRNVALLPVPLEFFPPVPRITGELWHPLRLCEEMKLPELFIMNDGSNPTGSFKDRASVLVSAYAQQCGINSIVLASTGNAGSSMAGIGAAAGQKIVLFLPETAPPAKMIQALQYGATVYKVAGNYDMAYDLSLEYSEIMGGMNRNTAWNPMTMEGKKTVSLEIFSQLGDKAPDRVIVPTGDGCILGGVYKGFKDLLQFGLIKKMPRITAVQAEGSNALYRAWKSGSFDDSPSSTIADSISVDIPRNGYTALRYLNEFQGEVITVSDEQIIQAQTHLSSGSGLFTEPAGAAAWAGLVKHRDKISAGETVVVLATGSGLKDTATAMKGIHVPEQSIHTIKDVRG</sequence>
<feature type="domain" description="Tryptophan synthase beta chain-like PALP" evidence="4">
    <location>
        <begin position="82"/>
        <end position="367"/>
    </location>
</feature>
<evidence type="ECO:0000259" key="4">
    <source>
        <dbReference type="Pfam" id="PF00291"/>
    </source>
</evidence>
<keyword evidence="3" id="KW-0456">Lyase</keyword>
<dbReference type="GO" id="GO:0006565">
    <property type="term" value="P:L-serine catabolic process"/>
    <property type="evidence" value="ECO:0007669"/>
    <property type="project" value="TreeGrafter"/>
</dbReference>
<dbReference type="InterPro" id="IPR001926">
    <property type="entry name" value="TrpB-like_PALP"/>
</dbReference>
<dbReference type="KEGG" id="ock:EXM22_08285"/>
<dbReference type="OrthoDB" id="9778118at2"/>
<keyword evidence="2" id="KW-0663">Pyridoxal phosphate</keyword>
<dbReference type="Proteomes" id="UP000324209">
    <property type="component" value="Chromosome"/>
</dbReference>
<dbReference type="GO" id="GO:0006567">
    <property type="term" value="P:L-threonine catabolic process"/>
    <property type="evidence" value="ECO:0007669"/>
    <property type="project" value="TreeGrafter"/>
</dbReference>
<dbReference type="RefSeq" id="WP_149486061.1">
    <property type="nucleotide sequence ID" value="NZ_CP036150.1"/>
</dbReference>
<evidence type="ECO:0000313" key="6">
    <source>
        <dbReference type="Proteomes" id="UP000324209"/>
    </source>
</evidence>
<gene>
    <name evidence="5" type="ORF">EXM22_08285</name>
</gene>
<reference evidence="5 6" key="1">
    <citation type="submission" date="2019-02" db="EMBL/GenBank/DDBJ databases">
        <title>Complete Genome Sequence and Methylome Analysis of free living Spirochaetas.</title>
        <authorList>
            <person name="Fomenkov A."/>
            <person name="Dubinina G."/>
            <person name="Leshcheva N."/>
            <person name="Mikheeva N."/>
            <person name="Grabovich M."/>
            <person name="Vincze T."/>
            <person name="Roberts R.J."/>
        </authorList>
    </citation>
    <scope>NUCLEOTIDE SEQUENCE [LARGE SCALE GENOMIC DNA]</scope>
    <source>
        <strain evidence="5 6">K2</strain>
    </source>
</reference>
<dbReference type="CDD" id="cd01563">
    <property type="entry name" value="Thr-synth_1"/>
    <property type="match status" value="1"/>
</dbReference>
<dbReference type="GO" id="GO:0003941">
    <property type="term" value="F:L-serine ammonia-lyase activity"/>
    <property type="evidence" value="ECO:0007669"/>
    <property type="project" value="TreeGrafter"/>
</dbReference>
<organism evidence="5 6">
    <name type="scientific">Oceanispirochaeta crateris</name>
    <dbReference type="NCBI Taxonomy" id="2518645"/>
    <lineage>
        <taxon>Bacteria</taxon>
        <taxon>Pseudomonadati</taxon>
        <taxon>Spirochaetota</taxon>
        <taxon>Spirochaetia</taxon>
        <taxon>Spirochaetales</taxon>
        <taxon>Spirochaetaceae</taxon>
        <taxon>Oceanispirochaeta</taxon>
    </lineage>
</organism>
<keyword evidence="6" id="KW-1185">Reference proteome</keyword>
<dbReference type="GO" id="GO:0009097">
    <property type="term" value="P:isoleucine biosynthetic process"/>
    <property type="evidence" value="ECO:0007669"/>
    <property type="project" value="TreeGrafter"/>
</dbReference>
<evidence type="ECO:0000256" key="3">
    <source>
        <dbReference type="ARBA" id="ARBA00023239"/>
    </source>
</evidence>
<dbReference type="GO" id="GO:0004794">
    <property type="term" value="F:threonine deaminase activity"/>
    <property type="evidence" value="ECO:0007669"/>
    <property type="project" value="TreeGrafter"/>
</dbReference>
<accession>A0A5C1QK62</accession>
<protein>
    <submittedName>
        <fullName evidence="5">Pyridoxal-phosphate dependent enzyme</fullName>
    </submittedName>
</protein>
<comment type="cofactor">
    <cofactor evidence="1">
        <name>pyridoxal 5'-phosphate</name>
        <dbReference type="ChEBI" id="CHEBI:597326"/>
    </cofactor>
</comment>
<dbReference type="AlphaFoldDB" id="A0A5C1QK62"/>
<dbReference type="SUPFAM" id="SSF53686">
    <property type="entry name" value="Tryptophan synthase beta subunit-like PLP-dependent enzymes"/>
    <property type="match status" value="1"/>
</dbReference>
<dbReference type="EMBL" id="CP036150">
    <property type="protein sequence ID" value="QEN07981.1"/>
    <property type="molecule type" value="Genomic_DNA"/>
</dbReference>
<dbReference type="PANTHER" id="PTHR48078:SF6">
    <property type="entry name" value="L-THREONINE DEHYDRATASE CATABOLIC TDCB"/>
    <property type="match status" value="1"/>
</dbReference>
<dbReference type="InterPro" id="IPR050147">
    <property type="entry name" value="Ser/Thr_Dehydratase"/>
</dbReference>
<evidence type="ECO:0000256" key="2">
    <source>
        <dbReference type="ARBA" id="ARBA00022898"/>
    </source>
</evidence>
<dbReference type="InterPro" id="IPR036052">
    <property type="entry name" value="TrpB-like_PALP_sf"/>
</dbReference>
<name>A0A5C1QK62_9SPIO</name>
<proteinExistence type="predicted"/>
<evidence type="ECO:0000256" key="1">
    <source>
        <dbReference type="ARBA" id="ARBA00001933"/>
    </source>
</evidence>
<dbReference type="PANTHER" id="PTHR48078">
    <property type="entry name" value="THREONINE DEHYDRATASE, MITOCHONDRIAL-RELATED"/>
    <property type="match status" value="1"/>
</dbReference>
<evidence type="ECO:0000313" key="5">
    <source>
        <dbReference type="EMBL" id="QEN07981.1"/>
    </source>
</evidence>
<dbReference type="Pfam" id="PF00291">
    <property type="entry name" value="PALP"/>
    <property type="match status" value="1"/>
</dbReference>
<dbReference type="Gene3D" id="3.40.50.1100">
    <property type="match status" value="2"/>
</dbReference>